<protein>
    <submittedName>
        <fullName evidence="2">Uncharacterized protein</fullName>
    </submittedName>
</protein>
<gene>
    <name evidence="2" type="ORF">RRG08_014007</name>
</gene>
<feature type="region of interest" description="Disordered" evidence="1">
    <location>
        <begin position="1"/>
        <end position="29"/>
    </location>
</feature>
<evidence type="ECO:0000313" key="3">
    <source>
        <dbReference type="Proteomes" id="UP001283361"/>
    </source>
</evidence>
<sequence>MSPATAPNRRRQFMRHSRPQTASVQRPGVPAWRNPPEILPYFLATGKKLLQVSMGRLGNRDRYPLPNGYFKLCSWTEVTSDGRSKDNTVTVTVSVAQRVAFEGCCSTLDSTILLGKHGVLVRTWCVKTISSTVCRSTMTGMGVTDHALWAACTESIRTFEETSVFDSVLQGCCDLKIRHSKVIL</sequence>
<organism evidence="2 3">
    <name type="scientific">Elysia crispata</name>
    <name type="common">lettuce slug</name>
    <dbReference type="NCBI Taxonomy" id="231223"/>
    <lineage>
        <taxon>Eukaryota</taxon>
        <taxon>Metazoa</taxon>
        <taxon>Spiralia</taxon>
        <taxon>Lophotrochozoa</taxon>
        <taxon>Mollusca</taxon>
        <taxon>Gastropoda</taxon>
        <taxon>Heterobranchia</taxon>
        <taxon>Euthyneura</taxon>
        <taxon>Panpulmonata</taxon>
        <taxon>Sacoglossa</taxon>
        <taxon>Placobranchoidea</taxon>
        <taxon>Plakobranchidae</taxon>
        <taxon>Elysia</taxon>
    </lineage>
</organism>
<dbReference type="AlphaFoldDB" id="A0AAE1B231"/>
<reference evidence="2" key="1">
    <citation type="journal article" date="2023" name="G3 (Bethesda)">
        <title>A reference genome for the long-term kleptoplast-retaining sea slug Elysia crispata morphotype clarki.</title>
        <authorList>
            <person name="Eastman K.E."/>
            <person name="Pendleton A.L."/>
            <person name="Shaikh M.A."/>
            <person name="Suttiyut T."/>
            <person name="Ogas R."/>
            <person name="Tomko P."/>
            <person name="Gavelis G."/>
            <person name="Widhalm J.R."/>
            <person name="Wisecaver J.H."/>
        </authorList>
    </citation>
    <scope>NUCLEOTIDE SEQUENCE</scope>
    <source>
        <strain evidence="2">ECLA1</strain>
    </source>
</reference>
<dbReference type="EMBL" id="JAWDGP010000735">
    <property type="protein sequence ID" value="KAK3797929.1"/>
    <property type="molecule type" value="Genomic_DNA"/>
</dbReference>
<evidence type="ECO:0000313" key="2">
    <source>
        <dbReference type="EMBL" id="KAK3797929.1"/>
    </source>
</evidence>
<keyword evidence="3" id="KW-1185">Reference proteome</keyword>
<accession>A0AAE1B231</accession>
<evidence type="ECO:0000256" key="1">
    <source>
        <dbReference type="SAM" id="MobiDB-lite"/>
    </source>
</evidence>
<proteinExistence type="predicted"/>
<feature type="compositionally biased region" description="Basic residues" evidence="1">
    <location>
        <begin position="8"/>
        <end position="18"/>
    </location>
</feature>
<name>A0AAE1B231_9GAST</name>
<dbReference type="Proteomes" id="UP001283361">
    <property type="component" value="Unassembled WGS sequence"/>
</dbReference>
<comment type="caution">
    <text evidence="2">The sequence shown here is derived from an EMBL/GenBank/DDBJ whole genome shotgun (WGS) entry which is preliminary data.</text>
</comment>